<evidence type="ECO:0000256" key="5">
    <source>
        <dbReference type="ARBA" id="ARBA00023224"/>
    </source>
</evidence>
<feature type="non-terminal residue" evidence="7">
    <location>
        <position position="1"/>
    </location>
</feature>
<dbReference type="GO" id="GO:0030594">
    <property type="term" value="F:neurotransmitter receptor activity"/>
    <property type="evidence" value="ECO:0007669"/>
    <property type="project" value="TreeGrafter"/>
</dbReference>
<evidence type="ECO:0000256" key="3">
    <source>
        <dbReference type="ARBA" id="ARBA00023040"/>
    </source>
</evidence>
<comment type="caution">
    <text evidence="7">The sequence shown here is derived from an EMBL/GenBank/DDBJ whole genome shotgun (WGS) entry which is preliminary data.</text>
</comment>
<dbReference type="GO" id="GO:0005886">
    <property type="term" value="C:plasma membrane"/>
    <property type="evidence" value="ECO:0007669"/>
    <property type="project" value="UniProtKB-SubCell"/>
</dbReference>
<dbReference type="EMBL" id="RHFK02000577">
    <property type="protein sequence ID" value="TWW53699.1"/>
    <property type="molecule type" value="Genomic_DNA"/>
</dbReference>
<comment type="subcellular location">
    <subcellularLocation>
        <location evidence="1">Cell membrane</location>
        <topology evidence="1">Multi-pass membrane protein</topology>
    </subcellularLocation>
</comment>
<evidence type="ECO:0000313" key="7">
    <source>
        <dbReference type="EMBL" id="TWW53699.1"/>
    </source>
</evidence>
<name>A0A5C6MG66_9TELE</name>
<dbReference type="GO" id="GO:0045202">
    <property type="term" value="C:synapse"/>
    <property type="evidence" value="ECO:0007669"/>
    <property type="project" value="GOC"/>
</dbReference>
<dbReference type="GO" id="GO:0004993">
    <property type="term" value="F:G protein-coupled serotonin receptor activity"/>
    <property type="evidence" value="ECO:0007669"/>
    <property type="project" value="TreeGrafter"/>
</dbReference>
<reference evidence="7 8" key="1">
    <citation type="submission" date="2019-04" db="EMBL/GenBank/DDBJ databases">
        <title>Chromosome genome assembly for Takifugu flavidus.</title>
        <authorList>
            <person name="Xiao S."/>
        </authorList>
    </citation>
    <scope>NUCLEOTIDE SEQUENCE [LARGE SCALE GENOMIC DNA]</scope>
    <source>
        <strain evidence="7">HTHZ2018</strain>
        <tissue evidence="7">Muscle</tissue>
    </source>
</reference>
<keyword evidence="3" id="KW-0297">G-protein coupled receptor</keyword>
<dbReference type="GO" id="GO:0030425">
    <property type="term" value="C:dendrite"/>
    <property type="evidence" value="ECO:0007669"/>
    <property type="project" value="TreeGrafter"/>
</dbReference>
<keyword evidence="4" id="KW-0675">Receptor</keyword>
<dbReference type="Gene3D" id="1.20.1070.10">
    <property type="entry name" value="Rhodopsin 7-helix transmembrane proteins"/>
    <property type="match status" value="3"/>
</dbReference>
<gene>
    <name evidence="7" type="ORF">D4764_0190390</name>
</gene>
<evidence type="ECO:0000313" key="8">
    <source>
        <dbReference type="Proteomes" id="UP000324091"/>
    </source>
</evidence>
<keyword evidence="6" id="KW-0472">Membrane</keyword>
<dbReference type="SUPFAM" id="SSF81321">
    <property type="entry name" value="Family A G protein-coupled receptor-like"/>
    <property type="match status" value="1"/>
</dbReference>
<dbReference type="PANTHER" id="PTHR24247">
    <property type="entry name" value="5-HYDROXYTRYPTAMINE RECEPTOR"/>
    <property type="match status" value="1"/>
</dbReference>
<protein>
    <recommendedName>
        <fullName evidence="9">G-protein coupled receptors family 1 profile domain-containing protein</fullName>
    </recommendedName>
</protein>
<accession>A0A5C6MG66</accession>
<feature type="transmembrane region" description="Helical" evidence="6">
    <location>
        <begin position="129"/>
        <end position="157"/>
    </location>
</feature>
<evidence type="ECO:0000256" key="2">
    <source>
        <dbReference type="ARBA" id="ARBA00022475"/>
    </source>
</evidence>
<keyword evidence="8" id="KW-1185">Reference proteome</keyword>
<keyword evidence="2" id="KW-1003">Cell membrane</keyword>
<dbReference type="GO" id="GO:0007268">
    <property type="term" value="P:chemical synaptic transmission"/>
    <property type="evidence" value="ECO:0007669"/>
    <property type="project" value="TreeGrafter"/>
</dbReference>
<evidence type="ECO:0008006" key="9">
    <source>
        <dbReference type="Google" id="ProtNLM"/>
    </source>
</evidence>
<evidence type="ECO:0000256" key="6">
    <source>
        <dbReference type="SAM" id="Phobius"/>
    </source>
</evidence>
<evidence type="ECO:0000256" key="1">
    <source>
        <dbReference type="ARBA" id="ARBA00004651"/>
    </source>
</evidence>
<organism evidence="7 8">
    <name type="scientific">Takifugu flavidus</name>
    <name type="common">sansaifugu</name>
    <dbReference type="NCBI Taxonomy" id="433684"/>
    <lineage>
        <taxon>Eukaryota</taxon>
        <taxon>Metazoa</taxon>
        <taxon>Chordata</taxon>
        <taxon>Craniata</taxon>
        <taxon>Vertebrata</taxon>
        <taxon>Euteleostomi</taxon>
        <taxon>Actinopterygii</taxon>
        <taxon>Neopterygii</taxon>
        <taxon>Teleostei</taxon>
        <taxon>Neoteleostei</taxon>
        <taxon>Acanthomorphata</taxon>
        <taxon>Eupercaria</taxon>
        <taxon>Tetraodontiformes</taxon>
        <taxon>Tetradontoidea</taxon>
        <taxon>Tetraodontidae</taxon>
        <taxon>Takifugu</taxon>
    </lineage>
</organism>
<dbReference type="Proteomes" id="UP000324091">
    <property type="component" value="Unassembled WGS sequence"/>
</dbReference>
<sequence length="247" mass="28350">HFQTTTNIILLSMAVSDLLVGLAMMPLMIVTLDFCWHFQTTTNIILLSMAVSDLLVGLAVMPLMIVTLDFCWSGHLHLKESGHAFEDSQIWLLAREDRWFERGVKEAIYVKLEKNIIKQMWHFQTTTNIILLSMAVSDLLVGLAVMPLMIVTLDFCWSGHLHLKESGHAFEDSQIWLLAREDRWFERGVKEAIYVKLEKNIIKQMWWAKALPITSTPSNNKPNIHTISGDLVTHHHVSQQTKGRHLN</sequence>
<keyword evidence="6" id="KW-0812">Transmembrane</keyword>
<feature type="transmembrane region" description="Helical" evidence="6">
    <location>
        <begin position="6"/>
        <end position="32"/>
    </location>
</feature>
<evidence type="ECO:0000256" key="4">
    <source>
        <dbReference type="ARBA" id="ARBA00023170"/>
    </source>
</evidence>
<keyword evidence="5" id="KW-0807">Transducer</keyword>
<keyword evidence="6" id="KW-1133">Transmembrane helix</keyword>
<proteinExistence type="predicted"/>
<dbReference type="GO" id="GO:0007187">
    <property type="term" value="P:G protein-coupled receptor signaling pathway, coupled to cyclic nucleotide second messenger"/>
    <property type="evidence" value="ECO:0007669"/>
    <property type="project" value="TreeGrafter"/>
</dbReference>
<dbReference type="AlphaFoldDB" id="A0A5C6MG66"/>
<feature type="transmembrane region" description="Helical" evidence="6">
    <location>
        <begin position="44"/>
        <end position="68"/>
    </location>
</feature>